<feature type="binding site" evidence="6">
    <location>
        <begin position="105"/>
        <end position="109"/>
    </location>
    <ligand>
        <name>substrate</name>
    </ligand>
</feature>
<evidence type="ECO:0000256" key="1">
    <source>
        <dbReference type="ARBA" id="ARBA00022676"/>
    </source>
</evidence>
<feature type="binding site" evidence="6">
    <location>
        <position position="355"/>
    </location>
    <ligand>
        <name>Zn(2+)</name>
        <dbReference type="ChEBI" id="CHEBI:29105"/>
    </ligand>
</feature>
<dbReference type="PANTHER" id="PTHR43530">
    <property type="entry name" value="QUEUINE TRNA-RIBOSYLTRANSFERASE CATALYTIC SUBUNIT 1"/>
    <property type="match status" value="1"/>
</dbReference>
<keyword evidence="2 6" id="KW-0808">Transferase</keyword>
<name>A0A5E8BWF3_9ASCO</name>
<dbReference type="GO" id="GO:0005829">
    <property type="term" value="C:cytosol"/>
    <property type="evidence" value="ECO:0007669"/>
    <property type="project" value="TreeGrafter"/>
</dbReference>
<evidence type="ECO:0000256" key="2">
    <source>
        <dbReference type="ARBA" id="ARBA00022679"/>
    </source>
</evidence>
<evidence type="ECO:0000256" key="5">
    <source>
        <dbReference type="ARBA" id="ARBA00022833"/>
    </source>
</evidence>
<reference evidence="8 9" key="1">
    <citation type="submission" date="2019-09" db="EMBL/GenBank/DDBJ databases">
        <authorList>
            <person name="Brejova B."/>
        </authorList>
    </citation>
    <scope>NUCLEOTIDE SEQUENCE [LARGE SCALE GENOMIC DNA]</scope>
</reference>
<gene>
    <name evidence="8" type="ORF">SAPINGB_P004736</name>
</gene>
<feature type="active site" description="Proton acceptor" evidence="6">
    <location>
        <position position="105"/>
    </location>
</feature>
<evidence type="ECO:0000313" key="8">
    <source>
        <dbReference type="EMBL" id="VVT55783.1"/>
    </source>
</evidence>
<dbReference type="RefSeq" id="XP_031855342.1">
    <property type="nucleotide sequence ID" value="XM_031999451.1"/>
</dbReference>
<feature type="binding site" evidence="6">
    <location>
        <position position="317"/>
    </location>
    <ligand>
        <name>Zn(2+)</name>
        <dbReference type="ChEBI" id="CHEBI:29105"/>
    </ligand>
</feature>
<dbReference type="InterPro" id="IPR036511">
    <property type="entry name" value="TGT-like_sf"/>
</dbReference>
<dbReference type="PANTHER" id="PTHR43530:SF1">
    <property type="entry name" value="QUEUINE TRNA-RIBOSYLTRANSFERASE CATALYTIC SUBUNIT 1"/>
    <property type="match status" value="1"/>
</dbReference>
<dbReference type="GO" id="GO:0046872">
    <property type="term" value="F:metal ion binding"/>
    <property type="evidence" value="ECO:0007669"/>
    <property type="project" value="UniProtKB-KW"/>
</dbReference>
<dbReference type="Gene3D" id="3.20.20.105">
    <property type="entry name" value="Queuine tRNA-ribosyltransferase-like"/>
    <property type="match status" value="1"/>
</dbReference>
<keyword evidence="3 6" id="KW-0819">tRNA processing</keyword>
<dbReference type="SUPFAM" id="SSF51713">
    <property type="entry name" value="tRNA-guanine transglycosylase"/>
    <property type="match status" value="1"/>
</dbReference>
<comment type="subcellular location">
    <subcellularLocation>
        <location evidence="6">Cytoplasm</location>
    </subcellularLocation>
</comment>
<sequence>MTTTTPEMNKAGYALKFDLLKTCSRSKARAANMTLPHGVVETPMFMPVATQASLKGITPEQLEQLDCRICLNNTYHLGLKPGQETLDAVGGAHKLQSWSRNILTDSGGFQMVSLLKLATITEEGVNFLSPHDGSPMLLTPEHSISLQNSIGSDIIMQLDDVVATLTTGPRVEEAMHRSVRWLDRCIAAHKHPERQNIFAIIQGGLDLDLRRKCCDEMTKRDTPGIAIGGLSGGEDKESYCSVVNLCTSILPENKPRYCMGVGYAEDLVVSVALGADLFDCVYPTRTARFGNAITKHGVINLKNRQYADDFGPLEEGCRCPVCRPRADNNGMGMTRAMIAHLAAKETAGAHLLTLHNVYYQLNLMRTARAAILRDEYPAFVRQFFHDWYSGDKTQYPKWAVDALRTVGIELLEG</sequence>
<keyword evidence="4 6" id="KW-0479">Metal-binding</keyword>
<evidence type="ECO:0000313" key="9">
    <source>
        <dbReference type="Proteomes" id="UP000398389"/>
    </source>
</evidence>
<feature type="region of interest" description="RNA binding" evidence="6">
    <location>
        <begin position="260"/>
        <end position="266"/>
    </location>
</feature>
<comment type="catalytic activity">
    <reaction evidence="6">
        <text>guanosine(34) in tRNA + queuine = queuosine(34) in tRNA + guanine</text>
        <dbReference type="Rhea" id="RHEA:16633"/>
        <dbReference type="Rhea" id="RHEA-COMP:10341"/>
        <dbReference type="Rhea" id="RHEA-COMP:18571"/>
        <dbReference type="ChEBI" id="CHEBI:16235"/>
        <dbReference type="ChEBI" id="CHEBI:17433"/>
        <dbReference type="ChEBI" id="CHEBI:74269"/>
        <dbReference type="ChEBI" id="CHEBI:194431"/>
        <dbReference type="EC" id="2.4.2.64"/>
    </reaction>
</comment>
<feature type="domain" description="tRNA-guanine(15) transglycosylase-like" evidence="7">
    <location>
        <begin position="26"/>
        <end position="388"/>
    </location>
</feature>
<dbReference type="NCBIfam" id="TIGR00430">
    <property type="entry name" value="Q_tRNA_tgt"/>
    <property type="match status" value="1"/>
</dbReference>
<dbReference type="EMBL" id="CABVLU010000003">
    <property type="protein sequence ID" value="VVT55783.1"/>
    <property type="molecule type" value="Genomic_DNA"/>
</dbReference>
<dbReference type="OrthoDB" id="10249838at2759"/>
<feature type="binding site" evidence="6">
    <location>
        <position position="322"/>
    </location>
    <ligand>
        <name>Zn(2+)</name>
        <dbReference type="ChEBI" id="CHEBI:29105"/>
    </ligand>
</feature>
<evidence type="ECO:0000256" key="4">
    <source>
        <dbReference type="ARBA" id="ARBA00022723"/>
    </source>
</evidence>
<feature type="binding site" evidence="6">
    <location>
        <position position="202"/>
    </location>
    <ligand>
        <name>substrate</name>
    </ligand>
</feature>
<feature type="active site" description="Nucleophile" evidence="6">
    <location>
        <position position="279"/>
    </location>
</feature>
<proteinExistence type="inferred from homology"/>
<comment type="cofactor">
    <cofactor evidence="6">
        <name>Zn(2+)</name>
        <dbReference type="ChEBI" id="CHEBI:29105"/>
    </cofactor>
</comment>
<dbReference type="GO" id="GO:0008479">
    <property type="term" value="F:tRNA-guanosine(34) queuine transglycosylase activity"/>
    <property type="evidence" value="ECO:0007669"/>
    <property type="project" value="UniProtKB-UniRule"/>
</dbReference>
<comment type="similarity">
    <text evidence="6">Belongs to the queuine tRNA-ribosyltransferase family.</text>
</comment>
<dbReference type="Pfam" id="PF01702">
    <property type="entry name" value="TGT"/>
    <property type="match status" value="1"/>
</dbReference>
<keyword evidence="9" id="KW-1185">Reference proteome</keyword>
<feature type="binding site" evidence="6">
    <location>
        <position position="159"/>
    </location>
    <ligand>
        <name>substrate</name>
    </ligand>
</feature>
<keyword evidence="5 6" id="KW-0862">Zinc</keyword>
<organism evidence="8 9">
    <name type="scientific">Magnusiomyces paraingens</name>
    <dbReference type="NCBI Taxonomy" id="2606893"/>
    <lineage>
        <taxon>Eukaryota</taxon>
        <taxon>Fungi</taxon>
        <taxon>Dikarya</taxon>
        <taxon>Ascomycota</taxon>
        <taxon>Saccharomycotina</taxon>
        <taxon>Dipodascomycetes</taxon>
        <taxon>Dipodascales</taxon>
        <taxon>Dipodascaceae</taxon>
        <taxon>Magnusiomyces</taxon>
    </lineage>
</organism>
<dbReference type="EC" id="2.4.2.64" evidence="6"/>
<keyword evidence="1 6" id="KW-0328">Glycosyltransferase</keyword>
<keyword evidence="6" id="KW-0963">Cytoplasm</keyword>
<evidence type="ECO:0000256" key="3">
    <source>
        <dbReference type="ARBA" id="ARBA00022694"/>
    </source>
</evidence>
<evidence type="ECO:0000259" key="7">
    <source>
        <dbReference type="Pfam" id="PF01702"/>
    </source>
</evidence>
<dbReference type="HAMAP" id="MF_00168">
    <property type="entry name" value="Q_tRNA_Tgt"/>
    <property type="match status" value="1"/>
</dbReference>
<dbReference type="AlphaFoldDB" id="A0A5E8BWF3"/>
<feature type="binding site" evidence="6">
    <location>
        <position position="229"/>
    </location>
    <ligand>
        <name>substrate</name>
    </ligand>
</feature>
<dbReference type="Proteomes" id="UP000398389">
    <property type="component" value="Unassembled WGS sequence"/>
</dbReference>
<dbReference type="InterPro" id="IPR002616">
    <property type="entry name" value="tRNA_ribo_trans-like"/>
</dbReference>
<dbReference type="InterPro" id="IPR004803">
    <property type="entry name" value="TGT"/>
</dbReference>
<evidence type="ECO:0000256" key="6">
    <source>
        <dbReference type="HAMAP-Rule" id="MF_03218"/>
    </source>
</evidence>
<comment type="function">
    <text evidence="6">Catalytic subunit of the queuine tRNA-ribosyltransferase (TGT) that catalyzes the base-exchange of a guanine (G) residue with queuine (Q) at position 34 (anticodon wobble position) in tRNAs with GU(N) anticodons (tRNA-Asp, -Asn, -His and -Tyr), resulting in the hypermodified nucleoside queuosine (7-(((4,5-cis-dihydroxy-2-cyclopenten-1-yl)amino)methyl)-7-deazaguanosine). Catalysis occurs through a double-displacement mechanism. The nucleophile active site attacks the C1' of nucleotide 34 to detach the guanine base from the RNA, forming a covalent enzyme-RNA intermediate. The proton acceptor active site deprotonates the incoming queuine, allowing a nucleophilic attack on the C1' of the ribose to form the product.</text>
</comment>
<accession>A0A5E8BWF3</accession>
<dbReference type="GO" id="GO:0006400">
    <property type="term" value="P:tRNA modification"/>
    <property type="evidence" value="ECO:0007669"/>
    <property type="project" value="InterPro"/>
</dbReference>
<dbReference type="NCBIfam" id="TIGR00449">
    <property type="entry name" value="tgt_general"/>
    <property type="match status" value="1"/>
</dbReference>
<protein>
    <recommendedName>
        <fullName evidence="6">Queuine tRNA-ribosyltransferase catalytic subunit 1</fullName>
        <ecNumber evidence="6">2.4.2.64</ecNumber>
    </recommendedName>
    <alternativeName>
        <fullName evidence="6">Guanine insertion enzyme</fullName>
    </alternativeName>
    <alternativeName>
        <fullName evidence="6">tRNA-guanine transglycosylase</fullName>
    </alternativeName>
</protein>
<comment type="subunit">
    <text evidence="6">Heterodimer of a catalytic subunit and an accessory subunit.</text>
</comment>
<feature type="region of interest" description="RNA binding; important for wobble base 34 recognition" evidence="6">
    <location>
        <begin position="284"/>
        <end position="288"/>
    </location>
</feature>
<feature type="binding site" evidence="6">
    <location>
        <position position="319"/>
    </location>
    <ligand>
        <name>Zn(2+)</name>
        <dbReference type="ChEBI" id="CHEBI:29105"/>
    </ligand>
</feature>
<dbReference type="GeneID" id="43583551"/>